<dbReference type="PANTHER" id="PTHR45668">
    <property type="entry name" value="SERINE/THREONINE-PROTEIN PHOSPHATASE 5-RELATED"/>
    <property type="match status" value="1"/>
</dbReference>
<dbReference type="InterPro" id="IPR002048">
    <property type="entry name" value="EF_hand_dom"/>
</dbReference>
<evidence type="ECO:0000256" key="4">
    <source>
        <dbReference type="ARBA" id="ARBA00022737"/>
    </source>
</evidence>
<dbReference type="Pfam" id="PF08321">
    <property type="entry name" value="PPP5"/>
    <property type="match status" value="1"/>
</dbReference>
<name>A0A1I8GQT4_9PLAT</name>
<dbReference type="GO" id="GO:0005506">
    <property type="term" value="F:iron ion binding"/>
    <property type="evidence" value="ECO:0007669"/>
    <property type="project" value="InterPro"/>
</dbReference>
<proteinExistence type="inferred from homology"/>
<evidence type="ECO:0000256" key="1">
    <source>
        <dbReference type="ARBA" id="ARBA00001936"/>
    </source>
</evidence>
<keyword evidence="4" id="KW-0677">Repeat</keyword>
<dbReference type="Gene3D" id="3.60.21.10">
    <property type="match status" value="1"/>
</dbReference>
<dbReference type="WBParaSite" id="maker-uti_cns_0002722-snap-gene-0.9-mRNA-1">
    <property type="protein sequence ID" value="maker-uti_cns_0002722-snap-gene-0.9-mRNA-1"/>
    <property type="gene ID" value="maker-uti_cns_0002722-snap-gene-0.9"/>
</dbReference>
<dbReference type="InterPro" id="IPR004843">
    <property type="entry name" value="Calcineurin-like_PHP"/>
</dbReference>
<accession>A0A1I8GQT4</accession>
<keyword evidence="6" id="KW-0464">Manganese</keyword>
<evidence type="ECO:0000313" key="9">
    <source>
        <dbReference type="Proteomes" id="UP000095280"/>
    </source>
</evidence>
<comment type="cofactor">
    <cofactor evidence="1">
        <name>Mn(2+)</name>
        <dbReference type="ChEBI" id="CHEBI:29035"/>
    </cofactor>
</comment>
<dbReference type="PRINTS" id="PR00114">
    <property type="entry name" value="STPHPHTASE"/>
</dbReference>
<dbReference type="Gene3D" id="1.10.238.10">
    <property type="entry name" value="EF-hand"/>
    <property type="match status" value="1"/>
</dbReference>
<evidence type="ECO:0000256" key="2">
    <source>
        <dbReference type="ARBA" id="ARBA00008294"/>
    </source>
</evidence>
<dbReference type="PANTHER" id="PTHR45668:SF3">
    <property type="entry name" value="SERINE_THREONINE-PROTEIN PHOSPHATASE RDGC"/>
    <property type="match status" value="1"/>
</dbReference>
<evidence type="ECO:0000313" key="10">
    <source>
        <dbReference type="WBParaSite" id="maker-uti_cns_0002722-snap-gene-0.9-mRNA-1"/>
    </source>
</evidence>
<comment type="similarity">
    <text evidence="2 7">Belongs to the PPP phosphatase family.</text>
</comment>
<dbReference type="PROSITE" id="PS50222">
    <property type="entry name" value="EF_HAND_2"/>
    <property type="match status" value="1"/>
</dbReference>
<dbReference type="GO" id="GO:0050906">
    <property type="term" value="P:detection of stimulus involved in sensory perception"/>
    <property type="evidence" value="ECO:0007669"/>
    <property type="project" value="InterPro"/>
</dbReference>
<dbReference type="PIRSF" id="PIRSF000912">
    <property type="entry name" value="PPEF"/>
    <property type="match status" value="1"/>
</dbReference>
<dbReference type="GO" id="GO:0004722">
    <property type="term" value="F:protein serine/threonine phosphatase activity"/>
    <property type="evidence" value="ECO:0007669"/>
    <property type="project" value="UniProtKB-EC"/>
</dbReference>
<dbReference type="Pfam" id="PF00149">
    <property type="entry name" value="Metallophos"/>
    <property type="match status" value="1"/>
</dbReference>
<protein>
    <recommendedName>
        <fullName evidence="7">Serine/threonine-protein phosphatase</fullName>
        <ecNumber evidence="7">3.1.3.16</ecNumber>
    </recommendedName>
</protein>
<dbReference type="PROSITE" id="PS00125">
    <property type="entry name" value="SER_THR_PHOSPHATASE"/>
    <property type="match status" value="1"/>
</dbReference>
<reference evidence="10" key="1">
    <citation type="submission" date="2016-11" db="UniProtKB">
        <authorList>
            <consortium name="WormBaseParasite"/>
        </authorList>
    </citation>
    <scope>IDENTIFICATION</scope>
</reference>
<dbReference type="AlphaFoldDB" id="A0A1I8GQT4"/>
<organism evidence="9 10">
    <name type="scientific">Macrostomum lignano</name>
    <dbReference type="NCBI Taxonomy" id="282301"/>
    <lineage>
        <taxon>Eukaryota</taxon>
        <taxon>Metazoa</taxon>
        <taxon>Spiralia</taxon>
        <taxon>Lophotrochozoa</taxon>
        <taxon>Platyhelminthes</taxon>
        <taxon>Rhabditophora</taxon>
        <taxon>Macrostomorpha</taxon>
        <taxon>Macrostomida</taxon>
        <taxon>Macrostomidae</taxon>
        <taxon>Macrostomum</taxon>
    </lineage>
</organism>
<evidence type="ECO:0000256" key="6">
    <source>
        <dbReference type="ARBA" id="ARBA00023211"/>
    </source>
</evidence>
<feature type="domain" description="EF-hand" evidence="8">
    <location>
        <begin position="458"/>
        <end position="493"/>
    </location>
</feature>
<dbReference type="InterPro" id="IPR013235">
    <property type="entry name" value="PPP_dom"/>
</dbReference>
<evidence type="ECO:0000259" key="8">
    <source>
        <dbReference type="PROSITE" id="PS50222"/>
    </source>
</evidence>
<dbReference type="SUPFAM" id="SSF56300">
    <property type="entry name" value="Metallo-dependent phosphatases"/>
    <property type="match status" value="1"/>
</dbReference>
<dbReference type="GO" id="GO:0030145">
    <property type="term" value="F:manganese ion binding"/>
    <property type="evidence" value="ECO:0007669"/>
    <property type="project" value="InterPro"/>
</dbReference>
<dbReference type="EC" id="3.1.3.16" evidence="7"/>
<dbReference type="InterPro" id="IPR012008">
    <property type="entry name" value="Ser/Thr-Pase_EF-hand_contain"/>
</dbReference>
<keyword evidence="3" id="KW-0479">Metal-binding</keyword>
<dbReference type="PROSITE" id="PS50096">
    <property type="entry name" value="IQ"/>
    <property type="match status" value="1"/>
</dbReference>
<dbReference type="Proteomes" id="UP000095280">
    <property type="component" value="Unplaced"/>
</dbReference>
<dbReference type="GO" id="GO:0005509">
    <property type="term" value="F:calcium ion binding"/>
    <property type="evidence" value="ECO:0007669"/>
    <property type="project" value="InterPro"/>
</dbReference>
<evidence type="ECO:0000256" key="3">
    <source>
        <dbReference type="ARBA" id="ARBA00022723"/>
    </source>
</evidence>
<dbReference type="InterPro" id="IPR051134">
    <property type="entry name" value="PPP_phosphatase"/>
</dbReference>
<evidence type="ECO:0000256" key="7">
    <source>
        <dbReference type="RuleBase" id="RU004273"/>
    </source>
</evidence>
<keyword evidence="5 7" id="KW-0378">Hydrolase</keyword>
<comment type="catalytic activity">
    <reaction evidence="7">
        <text>O-phospho-L-threonyl-[protein] + H2O = L-threonyl-[protein] + phosphate</text>
        <dbReference type="Rhea" id="RHEA:47004"/>
        <dbReference type="Rhea" id="RHEA-COMP:11060"/>
        <dbReference type="Rhea" id="RHEA-COMP:11605"/>
        <dbReference type="ChEBI" id="CHEBI:15377"/>
        <dbReference type="ChEBI" id="CHEBI:30013"/>
        <dbReference type="ChEBI" id="CHEBI:43474"/>
        <dbReference type="ChEBI" id="CHEBI:61977"/>
        <dbReference type="EC" id="3.1.3.16"/>
    </reaction>
</comment>
<dbReference type="InterPro" id="IPR006186">
    <property type="entry name" value="Ser/Thr-sp_prot-phosphatase"/>
</dbReference>
<dbReference type="CDD" id="cd23767">
    <property type="entry name" value="IQCD"/>
    <property type="match status" value="1"/>
</dbReference>
<evidence type="ECO:0000256" key="5">
    <source>
        <dbReference type="ARBA" id="ARBA00022801"/>
    </source>
</evidence>
<dbReference type="SMART" id="SM00156">
    <property type="entry name" value="PP2Ac"/>
    <property type="match status" value="1"/>
</dbReference>
<sequence>MATATTKLMSSGGEVKIKAIVSIQKWYRRYRARLEARKRVAWRIHQNIEYSSENNRINLQNFFNDVLNVGSELSGGGADRSFAQRLQEIESSANRQERELPSWTNFEDIAVETSYSGPRLTFPLSATQVQTLIDHFSQGGRLHARYVMQLLHEVRLELKTRPNIYRLSTSISKQVTVVGDLHGQLEDLLLIFYKNGLPDVTNPYVFNGDIVDRGSNSVEVALLLFACQLVWPTAVFINRGNHEDPIINQKYGFNKEIHKKYNLLSHKVVDLFNEVFSWLPLATIIDESIFVVHGGISENLDLELLDKLDRHKYYSLFSNSKNGNVDKMEWEQVGDLLWSDPHGQHGSQISSRGKGCLFGPDITANFLQRNRFKLLVRSHQDPIDGYCYTHCECVLTIFSASNYQFEGSNPGAYVKFDSNGKPEIVRFCPNKKNIKPLGRQIFCAEDAALRSLRAKIAASKTELVAAFSKMDSRKTGCVTVAQWCSAMESVLKFNLPWRMLRPHLTELTANKRVMYMTTFQRATLQNSMENTFFPLPDFSVMEAVYKNKEGKSWRPSFRIDVDRDFNSRLHFSLDEFKECCRSCSACNLPEAVQIVDMASKCRDVTLLPQATHRLLQWAEGFEIALVDNPFCEV</sequence>
<dbReference type="InterPro" id="IPR029052">
    <property type="entry name" value="Metallo-depent_PP-like"/>
</dbReference>
<keyword evidence="9" id="KW-1185">Reference proteome</keyword>